<accession>A0A553ZQU6</accession>
<reference evidence="3 4" key="1">
    <citation type="submission" date="2019-07" db="EMBL/GenBank/DDBJ databases">
        <title>Draft genome for Streptomyces benahoarensis MZ03-48.</title>
        <authorList>
            <person name="Gonzalez-Pimentel J.L."/>
        </authorList>
    </citation>
    <scope>NUCLEOTIDE SEQUENCE [LARGE SCALE GENOMIC DNA]</scope>
    <source>
        <strain evidence="3 4">MZ03-48</strain>
    </source>
</reference>
<organism evidence="3 4">
    <name type="scientific">Streptomyces benahoarensis</name>
    <dbReference type="NCBI Taxonomy" id="2595054"/>
    <lineage>
        <taxon>Bacteria</taxon>
        <taxon>Bacillati</taxon>
        <taxon>Actinomycetota</taxon>
        <taxon>Actinomycetes</taxon>
        <taxon>Kitasatosporales</taxon>
        <taxon>Streptomycetaceae</taxon>
        <taxon>Streptomyces</taxon>
    </lineage>
</organism>
<keyword evidence="1" id="KW-1133">Transmembrane helix</keyword>
<dbReference type="AlphaFoldDB" id="A0A553ZQU6"/>
<comment type="caution">
    <text evidence="3">The sequence shown here is derived from an EMBL/GenBank/DDBJ whole genome shotgun (WGS) entry which is preliminary data.</text>
</comment>
<feature type="transmembrane region" description="Helical" evidence="1">
    <location>
        <begin position="111"/>
        <end position="133"/>
    </location>
</feature>
<name>A0A553ZQU6_9ACTN</name>
<keyword evidence="1" id="KW-0472">Membrane</keyword>
<feature type="transmembrane region" description="Helical" evidence="1">
    <location>
        <begin position="162"/>
        <end position="183"/>
    </location>
</feature>
<dbReference type="OrthoDB" id="4338017at2"/>
<keyword evidence="4" id="KW-1185">Reference proteome</keyword>
<evidence type="ECO:0000259" key="2">
    <source>
        <dbReference type="Pfam" id="PF13796"/>
    </source>
</evidence>
<evidence type="ECO:0000313" key="4">
    <source>
        <dbReference type="Proteomes" id="UP000320888"/>
    </source>
</evidence>
<feature type="transmembrane region" description="Helical" evidence="1">
    <location>
        <begin position="60"/>
        <end position="80"/>
    </location>
</feature>
<dbReference type="InterPro" id="IPR025828">
    <property type="entry name" value="Put_sensor_dom"/>
</dbReference>
<evidence type="ECO:0000256" key="1">
    <source>
        <dbReference type="SAM" id="Phobius"/>
    </source>
</evidence>
<dbReference type="Proteomes" id="UP000320888">
    <property type="component" value="Unassembled WGS sequence"/>
</dbReference>
<dbReference type="EMBL" id="VKLS01000016">
    <property type="protein sequence ID" value="TSB43656.1"/>
    <property type="molecule type" value="Genomic_DNA"/>
</dbReference>
<dbReference type="Pfam" id="PF13796">
    <property type="entry name" value="Sensor"/>
    <property type="match status" value="1"/>
</dbReference>
<protein>
    <recommendedName>
        <fullName evidence="2">Putative sensor domain-containing protein</fullName>
    </recommendedName>
</protein>
<sequence>MDDSRHSLPGAQRLLLGLRTLLGLPLQRRTWQHLGFALLLPLGLALIAGVFHVMKGQRGSAGGGVGPLALLAAVAVVALCGPSFERFRARVWLGEEVGRAERDGRLKRGTAFFFANLLLGSASFTVVIGWVIVSVRNVSYPFWGWVPYPDPAWGGPSPLGAVSLHFAAGVVTFFGAPWLVIRLNRLQVYVARRLVGSG</sequence>
<gene>
    <name evidence="3" type="ORF">FNZ23_03215</name>
</gene>
<evidence type="ECO:0000313" key="3">
    <source>
        <dbReference type="EMBL" id="TSB43656.1"/>
    </source>
</evidence>
<keyword evidence="1" id="KW-0812">Transmembrane</keyword>
<dbReference type="RefSeq" id="WP_143940527.1">
    <property type="nucleotide sequence ID" value="NZ_VKLS01000016.1"/>
</dbReference>
<feature type="transmembrane region" description="Helical" evidence="1">
    <location>
        <begin position="34"/>
        <end position="54"/>
    </location>
</feature>
<proteinExistence type="predicted"/>
<feature type="domain" description="Putative sensor" evidence="2">
    <location>
        <begin position="40"/>
        <end position="194"/>
    </location>
</feature>